<dbReference type="InterPro" id="IPR050789">
    <property type="entry name" value="Diverse_Enzym_Activities"/>
</dbReference>
<reference evidence="4" key="1">
    <citation type="journal article" date="2019" name="Int. J. Syst. Evol. Microbiol.">
        <title>The Global Catalogue of Microorganisms (GCM) 10K type strain sequencing project: providing services to taxonomists for standard genome sequencing and annotation.</title>
        <authorList>
            <consortium name="The Broad Institute Genomics Platform"/>
            <consortium name="The Broad Institute Genome Sequencing Center for Infectious Disease"/>
            <person name="Wu L."/>
            <person name="Ma J."/>
        </authorList>
    </citation>
    <scope>NUCLEOTIDE SEQUENCE [LARGE SCALE GENOMIC DNA]</scope>
    <source>
        <strain evidence="4">NBRC 102520</strain>
    </source>
</reference>
<dbReference type="Gene3D" id="3.40.710.10">
    <property type="entry name" value="DD-peptidase/beta-lactamase superfamily"/>
    <property type="match status" value="1"/>
</dbReference>
<proteinExistence type="predicted"/>
<dbReference type="PANTHER" id="PTHR43283:SF7">
    <property type="entry name" value="BETA-LACTAMASE-RELATED DOMAIN-CONTAINING PROTEIN"/>
    <property type="match status" value="1"/>
</dbReference>
<name>A0ABQ6ATR5_9BRAD</name>
<comment type="caution">
    <text evidence="3">The sequence shown here is derived from an EMBL/GenBank/DDBJ whole genome shotgun (WGS) entry which is preliminary data.</text>
</comment>
<dbReference type="PANTHER" id="PTHR43283">
    <property type="entry name" value="BETA-LACTAMASE-RELATED"/>
    <property type="match status" value="1"/>
</dbReference>
<protein>
    <recommendedName>
        <fullName evidence="2">Beta-lactamase-related domain-containing protein</fullName>
    </recommendedName>
</protein>
<dbReference type="EMBL" id="BSOW01000004">
    <property type="protein sequence ID" value="GLR84840.1"/>
    <property type="molecule type" value="Genomic_DNA"/>
</dbReference>
<keyword evidence="4" id="KW-1185">Reference proteome</keyword>
<evidence type="ECO:0000259" key="2">
    <source>
        <dbReference type="Pfam" id="PF00144"/>
    </source>
</evidence>
<dbReference type="SUPFAM" id="SSF56601">
    <property type="entry name" value="beta-lactamase/transpeptidase-like"/>
    <property type="match status" value="1"/>
</dbReference>
<evidence type="ECO:0000313" key="3">
    <source>
        <dbReference type="EMBL" id="GLR84840.1"/>
    </source>
</evidence>
<dbReference type="RefSeq" id="WP_284263048.1">
    <property type="nucleotide sequence ID" value="NZ_BSOW01000004.1"/>
</dbReference>
<keyword evidence="1" id="KW-0732">Signal</keyword>
<dbReference type="InterPro" id="IPR012338">
    <property type="entry name" value="Beta-lactam/transpept-like"/>
</dbReference>
<evidence type="ECO:0000313" key="4">
    <source>
        <dbReference type="Proteomes" id="UP001156905"/>
    </source>
</evidence>
<accession>A0ABQ6ATR5</accession>
<organism evidence="3 4">
    <name type="scientific">Bradyrhizobium iriomotense</name>
    <dbReference type="NCBI Taxonomy" id="441950"/>
    <lineage>
        <taxon>Bacteria</taxon>
        <taxon>Pseudomonadati</taxon>
        <taxon>Pseudomonadota</taxon>
        <taxon>Alphaproteobacteria</taxon>
        <taxon>Hyphomicrobiales</taxon>
        <taxon>Nitrobacteraceae</taxon>
        <taxon>Bradyrhizobium</taxon>
    </lineage>
</organism>
<feature type="chain" id="PRO_5045756183" description="Beta-lactamase-related domain-containing protein" evidence="1">
    <location>
        <begin position="26"/>
        <end position="389"/>
    </location>
</feature>
<dbReference type="Pfam" id="PF00144">
    <property type="entry name" value="Beta-lactamase"/>
    <property type="match status" value="1"/>
</dbReference>
<evidence type="ECO:0000256" key="1">
    <source>
        <dbReference type="SAM" id="SignalP"/>
    </source>
</evidence>
<feature type="domain" description="Beta-lactamase-related" evidence="2">
    <location>
        <begin position="73"/>
        <end position="358"/>
    </location>
</feature>
<sequence length="389" mass="42788">MRRRRFISLLGGAALSPLTGLPVYADPPDGRGVPVARDDGWPVSAGGEDKLIDRNALCGMADRLAASGANIHSVLVVRGGRLVFERYFTGADDVPGRIFGRRVENVTFDADTLHDLKSVSKSVASLAVGIAIDRGLIRSVNEPIFSFFPELSDLRSPEKDRIQLVHALTMSMGLKWVEATPATGDDDNDESRMHMASDQCRYVLGLSVTAPAGQEFFYNTGALALVSAIIRKATGRPLDEFARETLFEPLGITRVEWNRYRGDTDAGGGLRLRPRDMAKFGQMVLAGGRWNGRQIVSKAWIETSTTPKIKATDSRSYGYLWWLGRSRLNGREVTWIGALGRGGQAMRIVPELDLVVMVNAGYYYDYSPQAFQLQYGVFRDVLRGISPPA</sequence>
<feature type="signal peptide" evidence="1">
    <location>
        <begin position="1"/>
        <end position="25"/>
    </location>
</feature>
<dbReference type="Proteomes" id="UP001156905">
    <property type="component" value="Unassembled WGS sequence"/>
</dbReference>
<gene>
    <name evidence="3" type="ORF">GCM10007857_15500</name>
</gene>
<dbReference type="InterPro" id="IPR001466">
    <property type="entry name" value="Beta-lactam-related"/>
</dbReference>